<sequence length="40" mass="4679">MDIGFVNRIFNITNAMHATIEVWNNSTMSKKIQLQNQQLE</sequence>
<proteinExistence type="predicted"/>
<evidence type="ECO:0000313" key="1">
    <source>
        <dbReference type="EMBL" id="EFA83067.1"/>
    </source>
</evidence>
<gene>
    <name evidence="1" type="ORF">PPL_03855</name>
</gene>
<dbReference type="EMBL" id="ADBJ01000017">
    <property type="protein sequence ID" value="EFA83067.1"/>
    <property type="molecule type" value="Genomic_DNA"/>
</dbReference>
<reference evidence="1 2" key="1">
    <citation type="journal article" date="2011" name="Genome Res.">
        <title>Phylogeny-wide analysis of social amoeba genomes highlights ancient origins for complex intercellular communication.</title>
        <authorList>
            <person name="Heidel A.J."/>
            <person name="Lawal H.M."/>
            <person name="Felder M."/>
            <person name="Schilde C."/>
            <person name="Helps N.R."/>
            <person name="Tunggal B."/>
            <person name="Rivero F."/>
            <person name="John U."/>
            <person name="Schleicher M."/>
            <person name="Eichinger L."/>
            <person name="Platzer M."/>
            <person name="Noegel A.A."/>
            <person name="Schaap P."/>
            <person name="Gloeckner G."/>
        </authorList>
    </citation>
    <scope>NUCLEOTIDE SEQUENCE [LARGE SCALE GENOMIC DNA]</scope>
    <source>
        <strain evidence="2">ATCC 26659 / Pp 5 / PN500</strain>
    </source>
</reference>
<keyword evidence="2" id="KW-1185">Reference proteome</keyword>
<evidence type="ECO:0000313" key="2">
    <source>
        <dbReference type="Proteomes" id="UP000001396"/>
    </source>
</evidence>
<comment type="caution">
    <text evidence="1">The sequence shown here is derived from an EMBL/GenBank/DDBJ whole genome shotgun (WGS) entry which is preliminary data.</text>
</comment>
<dbReference type="GeneID" id="31359342"/>
<dbReference type="InParanoid" id="D3B6U7"/>
<name>D3B6U7_HETP5</name>
<protein>
    <submittedName>
        <fullName evidence="1">Uncharacterized protein</fullName>
    </submittedName>
</protein>
<organism evidence="1 2">
    <name type="scientific">Heterostelium pallidum (strain ATCC 26659 / Pp 5 / PN500)</name>
    <name type="common">Cellular slime mold</name>
    <name type="synonym">Polysphondylium pallidum</name>
    <dbReference type="NCBI Taxonomy" id="670386"/>
    <lineage>
        <taxon>Eukaryota</taxon>
        <taxon>Amoebozoa</taxon>
        <taxon>Evosea</taxon>
        <taxon>Eumycetozoa</taxon>
        <taxon>Dictyostelia</taxon>
        <taxon>Acytosteliales</taxon>
        <taxon>Acytosteliaceae</taxon>
        <taxon>Heterostelium</taxon>
    </lineage>
</organism>
<accession>D3B6U7</accession>
<dbReference type="AlphaFoldDB" id="D3B6U7"/>
<dbReference type="Proteomes" id="UP000001396">
    <property type="component" value="Unassembled WGS sequence"/>
</dbReference>
<dbReference type="RefSeq" id="XP_020435184.1">
    <property type="nucleotide sequence ID" value="XM_020574770.1"/>
</dbReference>